<dbReference type="SMART" id="SM00283">
    <property type="entry name" value="MA"/>
    <property type="match status" value="1"/>
</dbReference>
<dbReference type="Gene3D" id="1.10.287.950">
    <property type="entry name" value="Methyl-accepting chemotaxis protein"/>
    <property type="match status" value="1"/>
</dbReference>
<keyword evidence="3" id="KW-1133">Transmembrane helix</keyword>
<feature type="domain" description="Methyl-accepting transducer" evidence="4">
    <location>
        <begin position="201"/>
        <end position="451"/>
    </location>
</feature>
<dbReference type="EMBL" id="CP017269">
    <property type="protein sequence ID" value="AOT73202.1"/>
    <property type="molecule type" value="Genomic_DNA"/>
</dbReference>
<dbReference type="STRING" id="1424294.Gferi_18265"/>
<keyword evidence="6" id="KW-1185">Reference proteome</keyword>
<dbReference type="SUPFAM" id="SSF58104">
    <property type="entry name" value="Methyl-accepting chemotaxis protein (MCP) signaling domain"/>
    <property type="match status" value="1"/>
</dbReference>
<feature type="transmembrane region" description="Helical" evidence="3">
    <location>
        <begin position="39"/>
        <end position="58"/>
    </location>
</feature>
<dbReference type="GO" id="GO:0016020">
    <property type="term" value="C:membrane"/>
    <property type="evidence" value="ECO:0007669"/>
    <property type="project" value="InterPro"/>
</dbReference>
<proteinExistence type="predicted"/>
<accession>A0A1D8GQI1</accession>
<keyword evidence="3" id="KW-0472">Membrane</keyword>
<evidence type="ECO:0000313" key="6">
    <source>
        <dbReference type="Proteomes" id="UP000095743"/>
    </source>
</evidence>
<feature type="transmembrane region" description="Helical" evidence="3">
    <location>
        <begin position="70"/>
        <end position="91"/>
    </location>
</feature>
<protein>
    <recommendedName>
        <fullName evidence="4">Methyl-accepting transducer domain-containing protein</fullName>
    </recommendedName>
</protein>
<evidence type="ECO:0000256" key="2">
    <source>
        <dbReference type="PROSITE-ProRule" id="PRU00284"/>
    </source>
</evidence>
<dbReference type="PANTHER" id="PTHR32089">
    <property type="entry name" value="METHYL-ACCEPTING CHEMOTAXIS PROTEIN MCPB"/>
    <property type="match status" value="1"/>
</dbReference>
<keyword evidence="3" id="KW-0812">Transmembrane</keyword>
<dbReference type="PROSITE" id="PS50111">
    <property type="entry name" value="CHEMOTAXIS_TRANSDUC_2"/>
    <property type="match status" value="1"/>
</dbReference>
<gene>
    <name evidence="5" type="ORF">Gferi_18265</name>
</gene>
<dbReference type="InterPro" id="IPR004089">
    <property type="entry name" value="MCPsignal_dom"/>
</dbReference>
<name>A0A1D8GQI1_9FIRM</name>
<evidence type="ECO:0000259" key="4">
    <source>
        <dbReference type="PROSITE" id="PS50111"/>
    </source>
</evidence>
<keyword evidence="1 2" id="KW-0807">Transducer</keyword>
<dbReference type="Pfam" id="PF00015">
    <property type="entry name" value="MCPsignal"/>
    <property type="match status" value="1"/>
</dbReference>
<organism evidence="5 6">
    <name type="scientific">Geosporobacter ferrireducens</name>
    <dbReference type="NCBI Taxonomy" id="1424294"/>
    <lineage>
        <taxon>Bacteria</taxon>
        <taxon>Bacillati</taxon>
        <taxon>Bacillota</taxon>
        <taxon>Clostridia</taxon>
        <taxon>Peptostreptococcales</taxon>
        <taxon>Thermotaleaceae</taxon>
        <taxon>Geosporobacter</taxon>
    </lineage>
</organism>
<dbReference type="KEGG" id="gfe:Gferi_18265"/>
<evidence type="ECO:0000256" key="1">
    <source>
        <dbReference type="ARBA" id="ARBA00023224"/>
    </source>
</evidence>
<feature type="transmembrane region" description="Helical" evidence="3">
    <location>
        <begin position="138"/>
        <end position="157"/>
    </location>
</feature>
<reference evidence="5 6" key="1">
    <citation type="submission" date="2016-09" db="EMBL/GenBank/DDBJ databases">
        <title>Genomic analysis reveals versatility of anaerobic energy metabolism of Geosporobacter ferrireducens IRF9 of phylum Firmicutes.</title>
        <authorList>
            <person name="Kim S.-J."/>
        </authorList>
    </citation>
    <scope>NUCLEOTIDE SEQUENCE [LARGE SCALE GENOMIC DNA]</scope>
    <source>
        <strain evidence="5 6">IRF9</strain>
    </source>
</reference>
<dbReference type="Proteomes" id="UP000095743">
    <property type="component" value="Chromosome"/>
</dbReference>
<evidence type="ECO:0000313" key="5">
    <source>
        <dbReference type="EMBL" id="AOT73202.1"/>
    </source>
</evidence>
<sequence>MNNSIQDYTQKVNKIIAAIEFLGAAVLLLLRVTDESDRFSVFKVLYCAGVIITLVLIYKKVSTKVTRSMLLLNLVFLTSNNVFDPSGFNLYESSMTIAVAVSASALYLNKVVLLINGAIYNVIFISAQLLLDEIEISILIKLEFIILMLFFICKWGNELIKTAVQKEIQATDLLHSLDNAVKVVGENTISLNDDIANCNKNIGNLKDISNAMTTSVQEVTMGVVSQAESISQISEMMSDVDNKLSEINNFSKHLAATSLNTNQIVIDGTERVNHMEKQIDIINTAVTDSLTTVQELDKSMDDINHFLSGINQIAEQTNLLALNAAIEAARAGESGKGFAVVAEEVRKLAEQSSNTVKEIDKIIGDIKDKTKLVLEKVQKGSIATKEGEVITEQVNEGFRRIKLSFSSIDECISNNFSMIENVSSIFTQIRTQAESIASVSEEHSAATEEILAITNEQNASIENIYELMQNINSSSTRLQEIIPKN</sequence>
<dbReference type="GO" id="GO:0007165">
    <property type="term" value="P:signal transduction"/>
    <property type="evidence" value="ECO:0007669"/>
    <property type="project" value="UniProtKB-KW"/>
</dbReference>
<feature type="transmembrane region" description="Helical" evidence="3">
    <location>
        <begin position="12"/>
        <end position="33"/>
    </location>
</feature>
<evidence type="ECO:0000256" key="3">
    <source>
        <dbReference type="SAM" id="Phobius"/>
    </source>
</evidence>
<dbReference type="AlphaFoldDB" id="A0A1D8GQI1"/>
<dbReference type="PANTHER" id="PTHR32089:SF112">
    <property type="entry name" value="LYSOZYME-LIKE PROTEIN-RELATED"/>
    <property type="match status" value="1"/>
</dbReference>